<protein>
    <recommendedName>
        <fullName evidence="5">Ubiquitin-like protease family profile domain-containing protein</fullName>
    </recommendedName>
</protein>
<dbReference type="GO" id="GO:0019783">
    <property type="term" value="F:ubiquitin-like protein peptidase activity"/>
    <property type="evidence" value="ECO:0007669"/>
    <property type="project" value="UniProtKB-ARBA"/>
</dbReference>
<feature type="compositionally biased region" description="Low complexity" evidence="4">
    <location>
        <begin position="559"/>
        <end position="569"/>
    </location>
</feature>
<sequence length="1789" mass="198602">MAAIEIDDEKVFVADDWIGKGKEYSSDVPWEVIQAKNAVFALPAHLAGLIPAGEMPVTEFAALALPRQSSELAYGETVLDLLTRKSGQLWLNGVKSIVDPRYNNGADRFPLSVLTLWMEMASTVEHQKSWKRSIQWLDNEYKKCKEDHTRIAIGEARARLQTLGWNAALKVGKEKTSTTYLQKFLGTVWLSTDTIDIMMEELSARVESDPQVGGVTIATLAFSSALLSATKGERLALLDRYEREVREGKTKRILFPANVGNSHWVGGEIDFTMKTIRFGDSLPGFFEPPKKLIKALKGWTKLRFAGEFYCDYDGLEHGVQKDGYSCGIVAFNTCERAVYPKTPLWTPGVAVLSRVQHFLTYAKNQVRETTATPSTTSASRAKISIVELLNPRNNSCDSIISSATGSTDFSDEDVLLGRATWSDSEGEDSIGAPLEAPSGDMSDHLSVGTSGDAGFDNLDTMSGSAMDVDGDFAHEWDGMALEANTEAEANVEQENVTASSSDVDRKFVAEETSHSQPKPKTQMNLLSFFKGKGSSRGEVIQPMEPATSTGKRRRGGSGASVDSGASAVSTKKKLQKERPPTPANLGLSKSAKWARKANDQVANGTFAVNPGKYASWKTKILELDPQAEFDSDPTKLRIVRHSKCATPVVVKTPYDVTRFSDHIKKDCPIMHAGAGSSTLDAMFSSKPQHKNPRHVERDAPSLRPCPGITENDIPNVEKYLRRTGGFGWRVSICLQDSQVRDTQQHEQKWHNDHPHLRIFSTSCEKTVRYQYPRPLPCPPCTSLLSRKSFKTALRKKSPDRDKYIHTPKEFRNQLVGEIYARTIGVQNIVEQPNAKTTPCVRYAEGALQGKYDNEVFNGLVQAMVLKVDRKERGVGMQNFKYAPAYDEFCNVLRINSPAAYRAFQEQLPGRSERSFRAKEAREPRFPMDISDRNFVLAAQHLDALKYEGPVNLSCDDTKLFLSFRLYWDKEQNSHVLVGGTSGPLRVADPDDVKAVIAAAKASKATKIRLWCLTVPVSGVTPIIVAALPIANDLNADVLIGYLDKVVHGLIDHNINVISYACDGTQTERNVQDLFMQRAPKKIEHLIQNPRGESHPLHIKIAVVRDHPICMIQDSKHGLKTFRNNLFSGARLLALGSHTAIYSRIREMAFADGSPLFHRDVEKLDRQDDNAATRLFSADALKYLVDHHPEYLGEIVYLFVFGELIDAYQNRTMDHADRLQLVLRARYFLDAWATFLDAAGYNKSIYFLSREAVDIARIIIEGYVALLYIHRDHLNNNIFPLLPWLHSSEACEHVFGEARRIMKDFGMLDFIYMVPKLRVKIRAAILRGKASDPKERAAGYTHTYFDSTGIDVLALSTFPTDADIEQIASQAAEEADSLVAMLGLTPFQLHSHKLTVPTLPSIDTWYDSDADSDDDADSISEAQQLEDLIDKAENTGLSLTVRERKEVLNLTSAALALAADDMTKINSLEFDERHEEILDELNAEEQGLIEDTLVTVPAPLSISEPSKPLGRAIAAESIDFDHLVELRRRHQTIQAARGVRTRILNTTVEKVKETSLRQQLIRRFHLVLKEEQDQAAGTGLNRTVRWQASAPGGRGKESGPKTAGNSENAATTATAMARKAATKRKEIFTKSRVPNLADIVTARVTLFRPIRVGDYGMVFTPNGLMVGHVFAMHSKGGGKHGKHEPVTDSSNISALSKISLQLFENLHGPQFRSIPTSTAVLQTKQFAHIGPIGFLCLLSAVPKVSPTGLDLAPEDSELFKKLSRGFATFVEAMALSRKRGKKSDIGWRRR</sequence>
<keyword evidence="7" id="KW-1185">Reference proteome</keyword>
<evidence type="ECO:0000259" key="5">
    <source>
        <dbReference type="PROSITE" id="PS50600"/>
    </source>
</evidence>
<reference evidence="6" key="1">
    <citation type="submission" date="2020-05" db="EMBL/GenBank/DDBJ databases">
        <title>Mycena genomes resolve the evolution of fungal bioluminescence.</title>
        <authorList>
            <person name="Tsai I.J."/>
        </authorList>
    </citation>
    <scope>NUCLEOTIDE SEQUENCE</scope>
    <source>
        <strain evidence="6">160909Yilan</strain>
    </source>
</reference>
<dbReference type="Proteomes" id="UP000623467">
    <property type="component" value="Unassembled WGS sequence"/>
</dbReference>
<proteinExistence type="inferred from homology"/>
<feature type="region of interest" description="Disordered" evidence="4">
    <location>
        <begin position="420"/>
        <end position="451"/>
    </location>
</feature>
<accession>A0A8H6YFN0</accession>
<dbReference type="OrthoDB" id="73076at2759"/>
<dbReference type="Gene3D" id="3.40.395.10">
    <property type="entry name" value="Adenoviral Proteinase, Chain A"/>
    <property type="match status" value="1"/>
</dbReference>
<feature type="region of interest" description="Disordered" evidence="4">
    <location>
        <begin position="684"/>
        <end position="708"/>
    </location>
</feature>
<evidence type="ECO:0000256" key="4">
    <source>
        <dbReference type="SAM" id="MobiDB-lite"/>
    </source>
</evidence>
<organism evidence="6 7">
    <name type="scientific">Mycena sanguinolenta</name>
    <dbReference type="NCBI Taxonomy" id="230812"/>
    <lineage>
        <taxon>Eukaryota</taxon>
        <taxon>Fungi</taxon>
        <taxon>Dikarya</taxon>
        <taxon>Basidiomycota</taxon>
        <taxon>Agaricomycotina</taxon>
        <taxon>Agaricomycetes</taxon>
        <taxon>Agaricomycetidae</taxon>
        <taxon>Agaricales</taxon>
        <taxon>Marasmiineae</taxon>
        <taxon>Mycenaceae</taxon>
        <taxon>Mycena</taxon>
    </lineage>
</organism>
<keyword evidence="2" id="KW-0645">Protease</keyword>
<feature type="region of interest" description="Disordered" evidence="4">
    <location>
        <begin position="1586"/>
        <end position="1615"/>
    </location>
</feature>
<feature type="domain" description="Ubiquitin-like protease family profile" evidence="5">
    <location>
        <begin position="169"/>
        <end position="337"/>
    </location>
</feature>
<gene>
    <name evidence="6" type="ORF">MSAN_01306700</name>
</gene>
<keyword evidence="3" id="KW-0378">Hydrolase</keyword>
<dbReference type="GO" id="GO:0006508">
    <property type="term" value="P:proteolysis"/>
    <property type="evidence" value="ECO:0007669"/>
    <property type="project" value="UniProtKB-KW"/>
</dbReference>
<evidence type="ECO:0000256" key="2">
    <source>
        <dbReference type="ARBA" id="ARBA00022670"/>
    </source>
</evidence>
<evidence type="ECO:0000313" key="7">
    <source>
        <dbReference type="Proteomes" id="UP000623467"/>
    </source>
</evidence>
<feature type="region of interest" description="Disordered" evidence="4">
    <location>
        <begin position="533"/>
        <end position="586"/>
    </location>
</feature>
<name>A0A8H6YFN0_9AGAR</name>
<dbReference type="InterPro" id="IPR038765">
    <property type="entry name" value="Papain-like_cys_pep_sf"/>
</dbReference>
<comment type="similarity">
    <text evidence="1">Belongs to the peptidase C48 family.</text>
</comment>
<dbReference type="GO" id="GO:0008234">
    <property type="term" value="F:cysteine-type peptidase activity"/>
    <property type="evidence" value="ECO:0007669"/>
    <property type="project" value="InterPro"/>
</dbReference>
<dbReference type="SUPFAM" id="SSF54001">
    <property type="entry name" value="Cysteine proteinases"/>
    <property type="match status" value="1"/>
</dbReference>
<dbReference type="PROSITE" id="PS50600">
    <property type="entry name" value="ULP_PROTEASE"/>
    <property type="match status" value="1"/>
</dbReference>
<evidence type="ECO:0000256" key="1">
    <source>
        <dbReference type="ARBA" id="ARBA00005234"/>
    </source>
</evidence>
<dbReference type="InterPro" id="IPR003653">
    <property type="entry name" value="Peptidase_C48_C"/>
</dbReference>
<evidence type="ECO:0000256" key="3">
    <source>
        <dbReference type="ARBA" id="ARBA00022801"/>
    </source>
</evidence>
<dbReference type="EMBL" id="JACAZH010000010">
    <property type="protein sequence ID" value="KAF7357125.1"/>
    <property type="molecule type" value="Genomic_DNA"/>
</dbReference>
<evidence type="ECO:0000313" key="6">
    <source>
        <dbReference type="EMBL" id="KAF7357125.1"/>
    </source>
</evidence>
<comment type="caution">
    <text evidence="6">The sequence shown here is derived from an EMBL/GenBank/DDBJ whole genome shotgun (WGS) entry which is preliminary data.</text>
</comment>